<dbReference type="SUPFAM" id="SSF53474">
    <property type="entry name" value="alpha/beta-Hydrolases"/>
    <property type="match status" value="1"/>
</dbReference>
<evidence type="ECO:0008006" key="5">
    <source>
        <dbReference type="Google" id="ProtNLM"/>
    </source>
</evidence>
<protein>
    <recommendedName>
        <fullName evidence="5">Acetylxylan esterase</fullName>
    </recommendedName>
</protein>
<dbReference type="Gene3D" id="3.40.50.1820">
    <property type="entry name" value="alpha/beta hydrolase"/>
    <property type="match status" value="1"/>
</dbReference>
<dbReference type="Proteomes" id="UP000317835">
    <property type="component" value="Chromosome"/>
</dbReference>
<name>A0A518HAB2_9BACT</name>
<dbReference type="OrthoDB" id="9794725at2"/>
<feature type="region of interest" description="Disordered" evidence="1">
    <location>
        <begin position="21"/>
        <end position="41"/>
    </location>
</feature>
<feature type="signal peptide" evidence="2">
    <location>
        <begin position="1"/>
        <end position="25"/>
    </location>
</feature>
<gene>
    <name evidence="3" type="ORF">ElP_57290</name>
</gene>
<keyword evidence="2" id="KW-0732">Signal</keyword>
<dbReference type="KEGG" id="tpla:ElP_57290"/>
<dbReference type="AlphaFoldDB" id="A0A518HAB2"/>
<reference evidence="3 4" key="1">
    <citation type="submission" date="2019-02" db="EMBL/GenBank/DDBJ databases">
        <title>Deep-cultivation of Planctomycetes and their phenomic and genomic characterization uncovers novel biology.</title>
        <authorList>
            <person name="Wiegand S."/>
            <person name="Jogler M."/>
            <person name="Boedeker C."/>
            <person name="Pinto D."/>
            <person name="Vollmers J."/>
            <person name="Rivas-Marin E."/>
            <person name="Kohn T."/>
            <person name="Peeters S.H."/>
            <person name="Heuer A."/>
            <person name="Rast P."/>
            <person name="Oberbeckmann S."/>
            <person name="Bunk B."/>
            <person name="Jeske O."/>
            <person name="Meyerdierks A."/>
            <person name="Storesund J.E."/>
            <person name="Kallscheuer N."/>
            <person name="Luecker S."/>
            <person name="Lage O.M."/>
            <person name="Pohl T."/>
            <person name="Merkel B.J."/>
            <person name="Hornburger P."/>
            <person name="Mueller R.-W."/>
            <person name="Bruemmer F."/>
            <person name="Labrenz M."/>
            <person name="Spormann A.M."/>
            <person name="Op den Camp H."/>
            <person name="Overmann J."/>
            <person name="Amann R."/>
            <person name="Jetten M.S.M."/>
            <person name="Mascher T."/>
            <person name="Medema M.H."/>
            <person name="Devos D.P."/>
            <person name="Kaster A.-K."/>
            <person name="Ovreas L."/>
            <person name="Rohde M."/>
            <person name="Galperin M.Y."/>
            <person name="Jogler C."/>
        </authorList>
    </citation>
    <scope>NUCLEOTIDE SEQUENCE [LARGE SCALE GENOMIC DNA]</scope>
    <source>
        <strain evidence="3 4">ElP</strain>
    </source>
</reference>
<sequence precursor="true">MSRLARWVVAAFGAGCLAAPGAARAGDAAPPRVPTGSSIGRPEERPAFFGFIYGVMLPVPVPSDAPPMFVALALDDPLIQKQGFGVVEAWRKANQTVELHAYERGGHGFGVGRPGTTTTQVLGEFITWMDANGWLRQGRKP</sequence>
<evidence type="ECO:0000313" key="4">
    <source>
        <dbReference type="Proteomes" id="UP000317835"/>
    </source>
</evidence>
<dbReference type="RefSeq" id="WP_145275832.1">
    <property type="nucleotide sequence ID" value="NZ_CP036426.1"/>
</dbReference>
<accession>A0A518HAB2</accession>
<keyword evidence="4" id="KW-1185">Reference proteome</keyword>
<organism evidence="3 4">
    <name type="scientific">Tautonia plasticadhaerens</name>
    <dbReference type="NCBI Taxonomy" id="2527974"/>
    <lineage>
        <taxon>Bacteria</taxon>
        <taxon>Pseudomonadati</taxon>
        <taxon>Planctomycetota</taxon>
        <taxon>Planctomycetia</taxon>
        <taxon>Isosphaerales</taxon>
        <taxon>Isosphaeraceae</taxon>
        <taxon>Tautonia</taxon>
    </lineage>
</organism>
<dbReference type="EMBL" id="CP036426">
    <property type="protein sequence ID" value="QDV37783.1"/>
    <property type="molecule type" value="Genomic_DNA"/>
</dbReference>
<evidence type="ECO:0000313" key="3">
    <source>
        <dbReference type="EMBL" id="QDV37783.1"/>
    </source>
</evidence>
<evidence type="ECO:0000256" key="2">
    <source>
        <dbReference type="SAM" id="SignalP"/>
    </source>
</evidence>
<evidence type="ECO:0000256" key="1">
    <source>
        <dbReference type="SAM" id="MobiDB-lite"/>
    </source>
</evidence>
<dbReference type="InterPro" id="IPR029058">
    <property type="entry name" value="AB_hydrolase_fold"/>
</dbReference>
<feature type="chain" id="PRO_5021862641" description="Acetylxylan esterase" evidence="2">
    <location>
        <begin position="26"/>
        <end position="141"/>
    </location>
</feature>
<proteinExistence type="predicted"/>